<name>A0ACB9R7P9_9MYRT</name>
<organism evidence="1 2">
    <name type="scientific">Melastoma candidum</name>
    <dbReference type="NCBI Taxonomy" id="119954"/>
    <lineage>
        <taxon>Eukaryota</taxon>
        <taxon>Viridiplantae</taxon>
        <taxon>Streptophyta</taxon>
        <taxon>Embryophyta</taxon>
        <taxon>Tracheophyta</taxon>
        <taxon>Spermatophyta</taxon>
        <taxon>Magnoliopsida</taxon>
        <taxon>eudicotyledons</taxon>
        <taxon>Gunneridae</taxon>
        <taxon>Pentapetalae</taxon>
        <taxon>rosids</taxon>
        <taxon>malvids</taxon>
        <taxon>Myrtales</taxon>
        <taxon>Melastomataceae</taxon>
        <taxon>Melastomatoideae</taxon>
        <taxon>Melastomateae</taxon>
        <taxon>Melastoma</taxon>
    </lineage>
</organism>
<comment type="caution">
    <text evidence="1">The sequence shown here is derived from an EMBL/GenBank/DDBJ whole genome shotgun (WGS) entry which is preliminary data.</text>
</comment>
<proteinExistence type="predicted"/>
<gene>
    <name evidence="1" type="ORF">MLD38_012870</name>
</gene>
<reference evidence="2" key="1">
    <citation type="journal article" date="2023" name="Front. Plant Sci.">
        <title>Chromosomal-level genome assembly of Melastoma candidum provides insights into trichome evolution.</title>
        <authorList>
            <person name="Zhong Y."/>
            <person name="Wu W."/>
            <person name="Sun C."/>
            <person name="Zou P."/>
            <person name="Liu Y."/>
            <person name="Dai S."/>
            <person name="Zhou R."/>
        </authorList>
    </citation>
    <scope>NUCLEOTIDE SEQUENCE [LARGE SCALE GENOMIC DNA]</scope>
</reference>
<dbReference type="EMBL" id="CM042883">
    <property type="protein sequence ID" value="KAI4374935.1"/>
    <property type="molecule type" value="Genomic_DNA"/>
</dbReference>
<sequence length="204" mass="22399">MEGLVVSEAKLVVVVPPSMSKRIPEAVLQELSFHLFKYNEIFGGVLLAYDIRIDGKEAGVLQDILPHICVSLSGNLLVFNPKPDMLLEGTVVKLTPESIHVVVLGFASAVIVDEDIREELEYVDGRDGEVYQSKYHKHHVIKIGTVLRFQVKSLDEDIIHICGSLAPTGTGSVKWLEKRNMGTQMLDSTKGADGFIIGGMLSDL</sequence>
<keyword evidence="2" id="KW-1185">Reference proteome</keyword>
<dbReference type="Proteomes" id="UP001057402">
    <property type="component" value="Chromosome 4"/>
</dbReference>
<accession>A0ACB9R7P9</accession>
<evidence type="ECO:0000313" key="1">
    <source>
        <dbReference type="EMBL" id="KAI4374935.1"/>
    </source>
</evidence>
<evidence type="ECO:0000313" key="2">
    <source>
        <dbReference type="Proteomes" id="UP001057402"/>
    </source>
</evidence>
<protein>
    <submittedName>
        <fullName evidence="1">Uncharacterized protein</fullName>
    </submittedName>
</protein>